<gene>
    <name evidence="2" type="ORF">NZ698_03405</name>
</gene>
<dbReference type="InterPro" id="IPR032710">
    <property type="entry name" value="NTF2-like_dom_sf"/>
</dbReference>
<dbReference type="Pfam" id="PF13577">
    <property type="entry name" value="SnoaL_4"/>
    <property type="match status" value="1"/>
</dbReference>
<dbReference type="Proteomes" id="UP001208649">
    <property type="component" value="Unassembled WGS sequence"/>
</dbReference>
<evidence type="ECO:0000259" key="1">
    <source>
        <dbReference type="Pfam" id="PF13577"/>
    </source>
</evidence>
<dbReference type="InterPro" id="IPR037401">
    <property type="entry name" value="SnoaL-like"/>
</dbReference>
<comment type="caution">
    <text evidence="2">The sequence shown here is derived from an EMBL/GenBank/DDBJ whole genome shotgun (WGS) entry which is preliminary data.</text>
</comment>
<dbReference type="EMBL" id="JAOTEM010000001">
    <property type="protein sequence ID" value="MCU7616232.1"/>
    <property type="molecule type" value="Genomic_DNA"/>
</dbReference>
<dbReference type="CDD" id="cd00531">
    <property type="entry name" value="NTF2_like"/>
    <property type="match status" value="1"/>
</dbReference>
<protein>
    <submittedName>
        <fullName evidence="2">Nuclear transport factor 2 family protein</fullName>
    </submittedName>
</protein>
<proteinExistence type="predicted"/>
<name>A0ABT2W4T2_9FLAO</name>
<evidence type="ECO:0000313" key="3">
    <source>
        <dbReference type="Proteomes" id="UP001208649"/>
    </source>
</evidence>
<dbReference type="Gene3D" id="3.10.450.50">
    <property type="match status" value="1"/>
</dbReference>
<accession>A0ABT2W4T2</accession>
<sequence>MENQTTTMQEVVNKFAITETLYRFAAGLDQKNLELLSSAFATDAISDFRPAGKKAGFEYPVLEGRETIVNALRGSLSKIDTTHSISNPLISFNGEEAKLDVLVEAQHVPTLDHTKYYLMKNRYDVKLIKENENWVIKHVIIDNVWRTGDSTVLTDI</sequence>
<reference evidence="3" key="1">
    <citation type="submission" date="2023-07" db="EMBL/GenBank/DDBJ databases">
        <title>Chryseobacterium sp. strain PBS4-4 Genome sequencing and assembly.</title>
        <authorList>
            <person name="Jung Y."/>
        </authorList>
    </citation>
    <scope>NUCLEOTIDE SEQUENCE [LARGE SCALE GENOMIC DNA]</scope>
    <source>
        <strain evidence="3">PBS4-4</strain>
    </source>
</reference>
<organism evidence="2 3">
    <name type="scientific">Chryseobacterium edaphi</name>
    <dbReference type="NCBI Taxonomy" id="2976532"/>
    <lineage>
        <taxon>Bacteria</taxon>
        <taxon>Pseudomonadati</taxon>
        <taxon>Bacteroidota</taxon>
        <taxon>Flavobacteriia</taxon>
        <taxon>Flavobacteriales</taxon>
        <taxon>Weeksellaceae</taxon>
        <taxon>Chryseobacterium group</taxon>
        <taxon>Chryseobacterium</taxon>
    </lineage>
</organism>
<feature type="domain" description="SnoaL-like" evidence="1">
    <location>
        <begin position="16"/>
        <end position="138"/>
    </location>
</feature>
<dbReference type="RefSeq" id="WP_263001686.1">
    <property type="nucleotide sequence ID" value="NZ_JAOTEM010000001.1"/>
</dbReference>
<keyword evidence="3" id="KW-1185">Reference proteome</keyword>
<evidence type="ECO:0000313" key="2">
    <source>
        <dbReference type="EMBL" id="MCU7616232.1"/>
    </source>
</evidence>
<dbReference type="SUPFAM" id="SSF54427">
    <property type="entry name" value="NTF2-like"/>
    <property type="match status" value="1"/>
</dbReference>